<evidence type="ECO:0000313" key="9">
    <source>
        <dbReference type="Proteomes" id="UP000766336"/>
    </source>
</evidence>
<keyword evidence="5 6" id="KW-0472">Membrane</keyword>
<feature type="transmembrane region" description="Helical" evidence="6">
    <location>
        <begin position="301"/>
        <end position="327"/>
    </location>
</feature>
<evidence type="ECO:0000256" key="6">
    <source>
        <dbReference type="SAM" id="Phobius"/>
    </source>
</evidence>
<keyword evidence="2" id="KW-1003">Cell membrane</keyword>
<feature type="transmembrane region" description="Helical" evidence="6">
    <location>
        <begin position="153"/>
        <end position="174"/>
    </location>
</feature>
<dbReference type="PANTHER" id="PTHR43124:SF3">
    <property type="entry name" value="CHLORAMPHENICOL EFFLUX PUMP RV0191"/>
    <property type="match status" value="1"/>
</dbReference>
<feature type="transmembrane region" description="Helical" evidence="6">
    <location>
        <begin position="69"/>
        <end position="87"/>
    </location>
</feature>
<dbReference type="InterPro" id="IPR011701">
    <property type="entry name" value="MFS"/>
</dbReference>
<comment type="subcellular location">
    <subcellularLocation>
        <location evidence="1">Cell membrane</location>
        <topology evidence="1">Multi-pass membrane protein</topology>
    </subcellularLocation>
</comment>
<organism evidence="8 9">
    <name type="scientific">Roseococcus pinisoli</name>
    <dbReference type="NCBI Taxonomy" id="2835040"/>
    <lineage>
        <taxon>Bacteria</taxon>
        <taxon>Pseudomonadati</taxon>
        <taxon>Pseudomonadota</taxon>
        <taxon>Alphaproteobacteria</taxon>
        <taxon>Acetobacterales</taxon>
        <taxon>Roseomonadaceae</taxon>
        <taxon>Roseococcus</taxon>
    </lineage>
</organism>
<dbReference type="InterPro" id="IPR020846">
    <property type="entry name" value="MFS_dom"/>
</dbReference>
<dbReference type="RefSeq" id="WP_213669039.1">
    <property type="nucleotide sequence ID" value="NZ_JAHCDA010000001.1"/>
</dbReference>
<dbReference type="Proteomes" id="UP000766336">
    <property type="component" value="Unassembled WGS sequence"/>
</dbReference>
<dbReference type="InterPro" id="IPR036259">
    <property type="entry name" value="MFS_trans_sf"/>
</dbReference>
<protein>
    <submittedName>
        <fullName evidence="8">MFS transporter</fullName>
    </submittedName>
</protein>
<keyword evidence="3 6" id="KW-0812">Transmembrane</keyword>
<accession>A0ABS5Q9N9</accession>
<evidence type="ECO:0000256" key="2">
    <source>
        <dbReference type="ARBA" id="ARBA00022475"/>
    </source>
</evidence>
<sequence>MAAVLVLWAAFFVVNFNIAMMIPLLPFIQADVGLSPREAGLVLAAFPVFALVSNLALGPFVDRFGRRPFIIAGALACAALFLLTALARGAVPIILARAATGIFMPMVGASVFAAMADYVPAPQRARIAGYITSAAPVAFLAAMSLGVTLGGLVAWQLPLVALAAVALAVAIGAWRLPPTPAAARTTGRITARTYRNRLLSLSLDTATRLFLLSHLAWALALFVFLGLYPSWLLQAGLPGYGAGAIGALFLLAEVGGLFGALLAGRISRRFAHPLGPCAVASGVVALVMLTIPLGGGMALQATAYFVFAFSRDLMLALMLGGAMALVAPAERGSLNSIMNAIYQTGASLGGIASAWLYAVRPDFWGNGLTAFILMAAAAAMLTAVTRTGMRPAS</sequence>
<reference evidence="8 9" key="1">
    <citation type="submission" date="2021-05" db="EMBL/GenBank/DDBJ databases">
        <title>Roseococcus sp. XZZS9, whole genome shotgun sequencing project.</title>
        <authorList>
            <person name="Zhao G."/>
            <person name="Shen L."/>
        </authorList>
    </citation>
    <scope>NUCLEOTIDE SEQUENCE [LARGE SCALE GENOMIC DNA]</scope>
    <source>
        <strain evidence="8 9">XZZS9</strain>
    </source>
</reference>
<evidence type="ECO:0000313" key="8">
    <source>
        <dbReference type="EMBL" id="MBS7810419.1"/>
    </source>
</evidence>
<feature type="transmembrane region" description="Helical" evidence="6">
    <location>
        <begin position="127"/>
        <end position="147"/>
    </location>
</feature>
<evidence type="ECO:0000256" key="1">
    <source>
        <dbReference type="ARBA" id="ARBA00004651"/>
    </source>
</evidence>
<keyword evidence="4 6" id="KW-1133">Transmembrane helix</keyword>
<feature type="transmembrane region" description="Helical" evidence="6">
    <location>
        <begin position="209"/>
        <end position="228"/>
    </location>
</feature>
<feature type="transmembrane region" description="Helical" evidence="6">
    <location>
        <begin position="363"/>
        <end position="384"/>
    </location>
</feature>
<evidence type="ECO:0000256" key="3">
    <source>
        <dbReference type="ARBA" id="ARBA00022692"/>
    </source>
</evidence>
<feature type="transmembrane region" description="Helical" evidence="6">
    <location>
        <begin position="93"/>
        <end position="115"/>
    </location>
</feature>
<feature type="domain" description="Major facilitator superfamily (MFS) profile" evidence="7">
    <location>
        <begin position="3"/>
        <end position="393"/>
    </location>
</feature>
<dbReference type="InterPro" id="IPR005829">
    <property type="entry name" value="Sugar_transporter_CS"/>
</dbReference>
<dbReference type="InterPro" id="IPR050189">
    <property type="entry name" value="MFS_Efflux_Transporters"/>
</dbReference>
<dbReference type="SUPFAM" id="SSF103473">
    <property type="entry name" value="MFS general substrate transporter"/>
    <property type="match status" value="1"/>
</dbReference>
<dbReference type="EMBL" id="JAHCDA010000001">
    <property type="protein sequence ID" value="MBS7810419.1"/>
    <property type="molecule type" value="Genomic_DNA"/>
</dbReference>
<feature type="transmembrane region" description="Helical" evidence="6">
    <location>
        <begin position="339"/>
        <end position="357"/>
    </location>
</feature>
<evidence type="ECO:0000256" key="4">
    <source>
        <dbReference type="ARBA" id="ARBA00022989"/>
    </source>
</evidence>
<comment type="caution">
    <text evidence="8">The sequence shown here is derived from an EMBL/GenBank/DDBJ whole genome shotgun (WGS) entry which is preliminary data.</text>
</comment>
<evidence type="ECO:0000256" key="5">
    <source>
        <dbReference type="ARBA" id="ARBA00023136"/>
    </source>
</evidence>
<feature type="transmembrane region" description="Helical" evidence="6">
    <location>
        <begin position="40"/>
        <end position="57"/>
    </location>
</feature>
<dbReference type="Gene3D" id="1.20.1250.20">
    <property type="entry name" value="MFS general substrate transporter like domains"/>
    <property type="match status" value="1"/>
</dbReference>
<dbReference type="PANTHER" id="PTHR43124">
    <property type="entry name" value="PURINE EFFLUX PUMP PBUE"/>
    <property type="match status" value="1"/>
</dbReference>
<feature type="transmembrane region" description="Helical" evidence="6">
    <location>
        <begin position="274"/>
        <end position="295"/>
    </location>
</feature>
<feature type="transmembrane region" description="Helical" evidence="6">
    <location>
        <begin position="240"/>
        <end position="262"/>
    </location>
</feature>
<dbReference type="PROSITE" id="PS00216">
    <property type="entry name" value="SUGAR_TRANSPORT_1"/>
    <property type="match status" value="1"/>
</dbReference>
<gene>
    <name evidence="8" type="ORF">KHU32_05690</name>
</gene>
<keyword evidence="9" id="KW-1185">Reference proteome</keyword>
<dbReference type="Pfam" id="PF07690">
    <property type="entry name" value="MFS_1"/>
    <property type="match status" value="1"/>
</dbReference>
<name>A0ABS5Q9N9_9PROT</name>
<proteinExistence type="predicted"/>
<dbReference type="PROSITE" id="PS50850">
    <property type="entry name" value="MFS"/>
    <property type="match status" value="1"/>
</dbReference>
<evidence type="ECO:0000259" key="7">
    <source>
        <dbReference type="PROSITE" id="PS50850"/>
    </source>
</evidence>